<evidence type="ECO:0000256" key="6">
    <source>
        <dbReference type="ARBA" id="ARBA00022968"/>
    </source>
</evidence>
<comment type="caution">
    <text evidence="13">The sequence shown here is derived from an EMBL/GenBank/DDBJ whole genome shotgun (WGS) entry which is preliminary data.</text>
</comment>
<dbReference type="CDD" id="cd23966">
    <property type="entry name" value="GT29_ST3GAL1_2"/>
    <property type="match status" value="1"/>
</dbReference>
<keyword evidence="7 12" id="KW-1133">Transmembrane helix</keyword>
<sequence length="668" mass="76693">MPCCAAKRARYITLSVSVVVCVFIFSRPSVQRLIFGACACGQCVTDVTRDTWFQNRYDPYAQPLLTKKNCMLSNALYWWWQKLQYKSRVNYKAVVEMLFGIFPNEEDYSDAGPGRCRTCAVVGNSGNLKGSHYGALIDAHDLVIRINKGPTEGFEQDVGSKTTHRIIYPESAVDMDNSTHLVLIPFKTLDLQWLISVFTTKHIDRTYVPVKPTIKANRDKVMILHPGFLKYIQERWLQKHGRYPSTGFITLIFALHICDQVSVFGFGADENGNWHHYFEQNKHDRNAGNHGGSYEYSIALKLHEKKRIQLYKGWCLSSWLVVDEGDQDQQVTDLWTAFEFFQPLQIESTSKTFHSTNIKMIRKRTLRHFIVFVSVSGPICIVLFHQTSTRSFLKDSCMCNCAMDSEGRSWFSQRYKPSANVTLNRKNGLLDFHTYWWWKSLQNESVVANYTQVVEVMFSLFPDKDHYTDSSPSRCRTCAVVGNSGNLGPTKGFERDVGSKTTHRVIYPESAVDMGVTTHLVLLPFKILDLQWLISIFTTKHIDLTYMYVKPSIIADRNMISRCIPHVPSVCSFEVMILHPAFIKYVYDSWLQGHGEYPSTGFISVIFALHVCDEVSVFGFGPTKDGVWDHYFEDFKSDPNEGPHDGDFEGKVISQLHQKHRIMLYKGW</sequence>
<organism evidence="13 14">
    <name type="scientific">Labeo rohita</name>
    <name type="common">Indian major carp</name>
    <name type="synonym">Cyprinus rohita</name>
    <dbReference type="NCBI Taxonomy" id="84645"/>
    <lineage>
        <taxon>Eukaryota</taxon>
        <taxon>Metazoa</taxon>
        <taxon>Chordata</taxon>
        <taxon>Craniata</taxon>
        <taxon>Vertebrata</taxon>
        <taxon>Euteleostomi</taxon>
        <taxon>Actinopterygii</taxon>
        <taxon>Neopterygii</taxon>
        <taxon>Teleostei</taxon>
        <taxon>Ostariophysi</taxon>
        <taxon>Cypriniformes</taxon>
        <taxon>Cyprinidae</taxon>
        <taxon>Labeoninae</taxon>
        <taxon>Labeonini</taxon>
        <taxon>Labeo</taxon>
    </lineage>
</organism>
<protein>
    <submittedName>
        <fullName evidence="13">CMP-N-acetylneuraminate-beta-galactosamide-alpha-2,3-sialyltransferase 1</fullName>
    </submittedName>
</protein>
<keyword evidence="5 12" id="KW-0812">Transmembrane</keyword>
<evidence type="ECO:0000256" key="10">
    <source>
        <dbReference type="ARBA" id="ARBA00023157"/>
    </source>
</evidence>
<evidence type="ECO:0000313" key="13">
    <source>
        <dbReference type="EMBL" id="KAI2644526.1"/>
    </source>
</evidence>
<dbReference type="Pfam" id="PF00777">
    <property type="entry name" value="Glyco_transf_29"/>
    <property type="match status" value="2"/>
</dbReference>
<keyword evidence="3" id="KW-0328">Glycosyltransferase</keyword>
<evidence type="ECO:0000256" key="4">
    <source>
        <dbReference type="ARBA" id="ARBA00022679"/>
    </source>
</evidence>
<keyword evidence="10" id="KW-1015">Disulfide bond</keyword>
<evidence type="ECO:0000256" key="5">
    <source>
        <dbReference type="ARBA" id="ARBA00022692"/>
    </source>
</evidence>
<evidence type="ECO:0000313" key="14">
    <source>
        <dbReference type="Proteomes" id="UP000830375"/>
    </source>
</evidence>
<evidence type="ECO:0000256" key="7">
    <source>
        <dbReference type="ARBA" id="ARBA00022989"/>
    </source>
</evidence>
<keyword evidence="6" id="KW-0735">Signal-anchor</keyword>
<evidence type="ECO:0000256" key="9">
    <source>
        <dbReference type="ARBA" id="ARBA00023136"/>
    </source>
</evidence>
<evidence type="ECO:0000256" key="1">
    <source>
        <dbReference type="ARBA" id="ARBA00004323"/>
    </source>
</evidence>
<keyword evidence="8" id="KW-0333">Golgi apparatus</keyword>
<evidence type="ECO:0000256" key="2">
    <source>
        <dbReference type="ARBA" id="ARBA00006003"/>
    </source>
</evidence>
<accession>A0ABQ8L1A6</accession>
<keyword evidence="11" id="KW-0325">Glycoprotein</keyword>
<dbReference type="InterPro" id="IPR001675">
    <property type="entry name" value="Glyco_trans_29"/>
</dbReference>
<evidence type="ECO:0000256" key="3">
    <source>
        <dbReference type="ARBA" id="ARBA00022676"/>
    </source>
</evidence>
<evidence type="ECO:0000256" key="12">
    <source>
        <dbReference type="SAM" id="Phobius"/>
    </source>
</evidence>
<keyword evidence="14" id="KW-1185">Reference proteome</keyword>
<keyword evidence="9 12" id="KW-0472">Membrane</keyword>
<reference evidence="13 14" key="1">
    <citation type="submission" date="2022-01" db="EMBL/GenBank/DDBJ databases">
        <title>A high-quality chromosome-level genome assembly of rohu carp, Labeo rohita.</title>
        <authorList>
            <person name="Arick M.A. II"/>
            <person name="Hsu C.-Y."/>
            <person name="Magbanua Z."/>
            <person name="Pechanova O."/>
            <person name="Grover C."/>
            <person name="Miller E."/>
            <person name="Thrash A."/>
            <person name="Ezzel L."/>
            <person name="Alam S."/>
            <person name="Benzie J."/>
            <person name="Hamilton M."/>
            <person name="Karsi A."/>
            <person name="Lawrence M.L."/>
            <person name="Peterson D.G."/>
        </authorList>
    </citation>
    <scope>NUCLEOTIDE SEQUENCE [LARGE SCALE GENOMIC DNA]</scope>
    <source>
        <strain evidence="14">BAU-BD-2019</strain>
        <tissue evidence="13">Blood</tissue>
    </source>
</reference>
<feature type="transmembrane region" description="Helical" evidence="12">
    <location>
        <begin position="366"/>
        <end position="384"/>
    </location>
</feature>
<gene>
    <name evidence="13" type="ORF">H4Q32_031087</name>
</gene>
<dbReference type="EMBL" id="JACTAM010002496">
    <property type="protein sequence ID" value="KAI2644526.1"/>
    <property type="molecule type" value="Genomic_DNA"/>
</dbReference>
<dbReference type="InterPro" id="IPR038578">
    <property type="entry name" value="GT29-like_sf"/>
</dbReference>
<dbReference type="Proteomes" id="UP000830375">
    <property type="component" value="Unassembled WGS sequence"/>
</dbReference>
<name>A0ABQ8L1A6_LABRO</name>
<dbReference type="Gene3D" id="3.90.1480.20">
    <property type="entry name" value="Glycosyl transferase family 29"/>
    <property type="match status" value="2"/>
</dbReference>
<evidence type="ECO:0000256" key="8">
    <source>
        <dbReference type="ARBA" id="ARBA00023034"/>
    </source>
</evidence>
<keyword evidence="4" id="KW-0808">Transferase</keyword>
<dbReference type="InterPro" id="IPR051757">
    <property type="entry name" value="Beta-gal_alpha2-3_sialyltrans"/>
</dbReference>
<evidence type="ECO:0000256" key="11">
    <source>
        <dbReference type="ARBA" id="ARBA00023180"/>
    </source>
</evidence>
<dbReference type="PANTHER" id="PTHR46032:SF6">
    <property type="entry name" value="CMP-N-ACETYLNEURAMINATE-BETA-GALACTOSAMIDE-ALPHA-2,3-SIALYLTRANSFERASE 1"/>
    <property type="match status" value="1"/>
</dbReference>
<comment type="subcellular location">
    <subcellularLocation>
        <location evidence="1">Golgi apparatus membrane</location>
        <topology evidence="1">Single-pass type II membrane protein</topology>
    </subcellularLocation>
</comment>
<comment type="similarity">
    <text evidence="2">Belongs to the glycosyltransferase 29 family.</text>
</comment>
<dbReference type="PANTHER" id="PTHR46032">
    <property type="entry name" value="ALPHA-2,3-SIALYLTRANSFERASE ST3GAL I ISOFORM X1"/>
    <property type="match status" value="1"/>
</dbReference>
<proteinExistence type="inferred from homology"/>